<accession>A0A5E4VQV4</accession>
<dbReference type="EMBL" id="CABPSK010000002">
    <property type="protein sequence ID" value="VVE14728.1"/>
    <property type="molecule type" value="Genomic_DNA"/>
</dbReference>
<dbReference type="OrthoDB" id="9798669at2"/>
<dbReference type="RefSeq" id="WP_150680072.1">
    <property type="nucleotide sequence ID" value="NZ_CABPSK010000002.1"/>
</dbReference>
<organism evidence="2 3">
    <name type="scientific">Pandoraea pneumonica</name>
    <dbReference type="NCBI Taxonomy" id="2508299"/>
    <lineage>
        <taxon>Bacteria</taxon>
        <taxon>Pseudomonadati</taxon>
        <taxon>Pseudomonadota</taxon>
        <taxon>Betaproteobacteria</taxon>
        <taxon>Burkholderiales</taxon>
        <taxon>Burkholderiaceae</taxon>
        <taxon>Pandoraea</taxon>
    </lineage>
</organism>
<proteinExistence type="predicted"/>
<dbReference type="InterPro" id="IPR016040">
    <property type="entry name" value="NAD(P)-bd_dom"/>
</dbReference>
<reference evidence="2 3" key="1">
    <citation type="submission" date="2019-08" db="EMBL/GenBank/DDBJ databases">
        <authorList>
            <person name="Peeters C."/>
        </authorList>
    </citation>
    <scope>NUCLEOTIDE SEQUENCE [LARGE SCALE GENOMIC DNA]</scope>
    <source>
        <strain evidence="2 3">LMG 31114</strain>
    </source>
</reference>
<dbReference type="Pfam" id="PF13460">
    <property type="entry name" value="NAD_binding_10"/>
    <property type="match status" value="1"/>
</dbReference>
<dbReference type="AlphaFoldDB" id="A0A5E4VQV4"/>
<dbReference type="InterPro" id="IPR036291">
    <property type="entry name" value="NAD(P)-bd_dom_sf"/>
</dbReference>
<gene>
    <name evidence="2" type="ORF">PPN31114_02837</name>
</gene>
<dbReference type="GeneID" id="300404859"/>
<name>A0A5E4VQV4_9BURK</name>
<feature type="domain" description="NAD(P)-binding" evidence="1">
    <location>
        <begin position="8"/>
        <end position="138"/>
    </location>
</feature>
<keyword evidence="3" id="KW-1185">Reference proteome</keyword>
<evidence type="ECO:0000259" key="1">
    <source>
        <dbReference type="Pfam" id="PF13460"/>
    </source>
</evidence>
<evidence type="ECO:0000313" key="3">
    <source>
        <dbReference type="Proteomes" id="UP000366945"/>
    </source>
</evidence>
<dbReference type="PANTHER" id="PTHR43162">
    <property type="match status" value="1"/>
</dbReference>
<sequence length="287" mass="31363">MSKILVTGADGRVGHQVTRHLASRGAEIRLHFQGAPAATTREQYETVSGDYGDLEAMSRAFDGVESAFLYAPDSRISAALFKAAKARGVTKVVLLSSASVVKAPPGNNPIVERHRTAEIEVASAGLDWTFIRPDILASNCLQWADSIKRSGSVFTPFPHSLRSPIHESDVGLAISVALFDARTNQQAFNITGLSLISIREQVESIAKYLGRSIKCVEISDSEAVQQMAETAPNLTLEARQKLVDYLRKCVDTPPPLTEDFERLVGHSPRHFDEWVSDNIMSFSGSPR</sequence>
<dbReference type="PANTHER" id="PTHR43162:SF1">
    <property type="entry name" value="PRESTALK A DIFFERENTIATION PROTEIN A"/>
    <property type="match status" value="1"/>
</dbReference>
<dbReference type="SUPFAM" id="SSF51735">
    <property type="entry name" value="NAD(P)-binding Rossmann-fold domains"/>
    <property type="match status" value="1"/>
</dbReference>
<protein>
    <submittedName>
        <fullName evidence="2">NAD-dependent dehydratase</fullName>
    </submittedName>
</protein>
<dbReference type="Gene3D" id="3.40.50.720">
    <property type="entry name" value="NAD(P)-binding Rossmann-like Domain"/>
    <property type="match status" value="1"/>
</dbReference>
<dbReference type="Proteomes" id="UP000366945">
    <property type="component" value="Unassembled WGS sequence"/>
</dbReference>
<evidence type="ECO:0000313" key="2">
    <source>
        <dbReference type="EMBL" id="VVE14728.1"/>
    </source>
</evidence>
<dbReference type="InterPro" id="IPR051604">
    <property type="entry name" value="Ergot_Alk_Oxidoreductase"/>
</dbReference>